<keyword evidence="3" id="KW-1185">Reference proteome</keyword>
<comment type="caution">
    <text evidence="2">The sequence shown here is derived from an EMBL/GenBank/DDBJ whole genome shotgun (WGS) entry which is preliminary data.</text>
</comment>
<organism evidence="2 3">
    <name type="scientific">Tribonema minus</name>
    <dbReference type="NCBI Taxonomy" id="303371"/>
    <lineage>
        <taxon>Eukaryota</taxon>
        <taxon>Sar</taxon>
        <taxon>Stramenopiles</taxon>
        <taxon>Ochrophyta</taxon>
        <taxon>PX clade</taxon>
        <taxon>Xanthophyceae</taxon>
        <taxon>Tribonematales</taxon>
        <taxon>Tribonemataceae</taxon>
        <taxon>Tribonema</taxon>
    </lineage>
</organism>
<keyword evidence="1" id="KW-1133">Transmembrane helix</keyword>
<sequence>MASEHTKESLVEMIPFLKSFYGADETTAGKMVESVFVLFGIFSVLHGLDKLHLLHGKMSHLLESKYTNYAIYAAIGTFLTAFYSLVVYTDADIDKDEKQMAHYKLIGIAGGLSFLICFPFYVLMYHQKGAPHNAATYASMGAIVAITAWIGVIVKEAYSKQLRNFKGALLNLLMVFANSF</sequence>
<feature type="transmembrane region" description="Helical" evidence="1">
    <location>
        <begin position="69"/>
        <end position="89"/>
    </location>
</feature>
<name>A0A835ZA38_9STRA</name>
<feature type="transmembrane region" description="Helical" evidence="1">
    <location>
        <begin position="31"/>
        <end position="49"/>
    </location>
</feature>
<protein>
    <submittedName>
        <fullName evidence="2">Uncharacterized protein</fullName>
    </submittedName>
</protein>
<accession>A0A835ZA38</accession>
<keyword evidence="1" id="KW-0812">Transmembrane</keyword>
<feature type="transmembrane region" description="Helical" evidence="1">
    <location>
        <begin position="101"/>
        <end position="122"/>
    </location>
</feature>
<evidence type="ECO:0000256" key="1">
    <source>
        <dbReference type="SAM" id="Phobius"/>
    </source>
</evidence>
<dbReference type="AlphaFoldDB" id="A0A835ZA38"/>
<keyword evidence="1" id="KW-0472">Membrane</keyword>
<evidence type="ECO:0000313" key="3">
    <source>
        <dbReference type="Proteomes" id="UP000664859"/>
    </source>
</evidence>
<dbReference type="EMBL" id="JAFCMP010000112">
    <property type="protein sequence ID" value="KAG5186334.1"/>
    <property type="molecule type" value="Genomic_DNA"/>
</dbReference>
<evidence type="ECO:0000313" key="2">
    <source>
        <dbReference type="EMBL" id="KAG5186334.1"/>
    </source>
</evidence>
<proteinExistence type="predicted"/>
<dbReference type="Proteomes" id="UP000664859">
    <property type="component" value="Unassembled WGS sequence"/>
</dbReference>
<reference evidence="2" key="1">
    <citation type="submission" date="2021-02" db="EMBL/GenBank/DDBJ databases">
        <title>First Annotated Genome of the Yellow-green Alga Tribonema minus.</title>
        <authorList>
            <person name="Mahan K.M."/>
        </authorList>
    </citation>
    <scope>NUCLEOTIDE SEQUENCE</scope>
    <source>
        <strain evidence="2">UTEX B ZZ1240</strain>
    </source>
</reference>
<gene>
    <name evidence="2" type="ORF">JKP88DRAFT_240937</name>
</gene>
<feature type="transmembrane region" description="Helical" evidence="1">
    <location>
        <begin position="134"/>
        <end position="154"/>
    </location>
</feature>